<evidence type="ECO:0000313" key="1">
    <source>
        <dbReference type="EMBL" id="KJV85900.1"/>
    </source>
</evidence>
<proteinExistence type="predicted"/>
<dbReference type="Proteomes" id="UP000033722">
    <property type="component" value="Unassembled WGS sequence"/>
</dbReference>
<sequence>MFGMVNSSDTNSKEWGLCQIWLVRYSKVKGLQHTKVLV</sequence>
<comment type="caution">
    <text evidence="1">The sequence shown here is derived from an EMBL/GenBank/DDBJ whole genome shotgun (WGS) entry which is preliminary data.</text>
</comment>
<accession>A0A0F3PZT5</accession>
<reference evidence="1 2" key="1">
    <citation type="submission" date="2015-01" db="EMBL/GenBank/DDBJ databases">
        <title>Genome Sequencing of Rickettsiales.</title>
        <authorList>
            <person name="Daugherty S.C."/>
            <person name="Su Q."/>
            <person name="Abolude K."/>
            <person name="Beier-Sexton M."/>
            <person name="Carlyon J.A."/>
            <person name="Carter R."/>
            <person name="Day N.P."/>
            <person name="Dumler S.J."/>
            <person name="Dyachenko V."/>
            <person name="Godinez A."/>
            <person name="Kurtti T.J."/>
            <person name="Lichay M."/>
            <person name="Mullins K.E."/>
            <person name="Ott S."/>
            <person name="Pappas-Brown V."/>
            <person name="Paris D.H."/>
            <person name="Patel P."/>
            <person name="Richards A.L."/>
            <person name="Sadzewicz L."/>
            <person name="Sears K."/>
            <person name="Seidman D."/>
            <person name="Sengamalay N."/>
            <person name="Stenos J."/>
            <person name="Tallon L.J."/>
            <person name="Vincent G."/>
            <person name="Fraser C.M."/>
            <person name="Munderloh U."/>
            <person name="Dunning-Hotopp J.C."/>
        </authorList>
    </citation>
    <scope>NUCLEOTIDE SEQUENCE [LARGE SCALE GENOMIC DNA]</scope>
    <source>
        <strain evidence="1 2">CRT53-1</strain>
    </source>
</reference>
<dbReference type="PATRIC" id="fig|1359157.3.peg.563"/>
<gene>
    <name evidence="1" type="ORF">APHCRT_0845</name>
</gene>
<protein>
    <submittedName>
        <fullName evidence="1">Uncharacterized protein</fullName>
    </submittedName>
</protein>
<organism evidence="1 2">
    <name type="scientific">Anaplasma phagocytophilum str. CRT53-1</name>
    <dbReference type="NCBI Taxonomy" id="1359157"/>
    <lineage>
        <taxon>Bacteria</taxon>
        <taxon>Pseudomonadati</taxon>
        <taxon>Pseudomonadota</taxon>
        <taxon>Alphaproteobacteria</taxon>
        <taxon>Rickettsiales</taxon>
        <taxon>Anaplasmataceae</taxon>
        <taxon>Anaplasma</taxon>
        <taxon>phagocytophilum group</taxon>
    </lineage>
</organism>
<evidence type="ECO:0000313" key="2">
    <source>
        <dbReference type="Proteomes" id="UP000033722"/>
    </source>
</evidence>
<dbReference type="EMBL" id="LAOD01000018">
    <property type="protein sequence ID" value="KJV85900.1"/>
    <property type="molecule type" value="Genomic_DNA"/>
</dbReference>
<name>A0A0F3PZT5_ANAPH</name>
<dbReference type="AlphaFoldDB" id="A0A0F3PZT5"/>